<organism evidence="2 3">
    <name type="scientific">Croceimicrobium hydrocarbonivorans</name>
    <dbReference type="NCBI Taxonomy" id="2761580"/>
    <lineage>
        <taxon>Bacteria</taxon>
        <taxon>Pseudomonadati</taxon>
        <taxon>Bacteroidota</taxon>
        <taxon>Flavobacteriia</taxon>
        <taxon>Flavobacteriales</taxon>
        <taxon>Owenweeksiaceae</taxon>
        <taxon>Croceimicrobium</taxon>
    </lineage>
</organism>
<dbReference type="KEGG" id="chyd:H4K34_07160"/>
<dbReference type="PANTHER" id="PTHR32063">
    <property type="match status" value="1"/>
</dbReference>
<dbReference type="AlphaFoldDB" id="A0A7H0VIR5"/>
<dbReference type="Proteomes" id="UP000516305">
    <property type="component" value="Chromosome"/>
</dbReference>
<proteinExistence type="predicted"/>
<dbReference type="SUPFAM" id="SSF82714">
    <property type="entry name" value="Multidrug efflux transporter AcrB TolC docking domain, DN and DC subdomains"/>
    <property type="match status" value="2"/>
</dbReference>
<keyword evidence="1" id="KW-0812">Transmembrane</keyword>
<dbReference type="RefSeq" id="WP_210760139.1">
    <property type="nucleotide sequence ID" value="NZ_CP060139.1"/>
</dbReference>
<dbReference type="InterPro" id="IPR027463">
    <property type="entry name" value="AcrB_DN_DC_subdom"/>
</dbReference>
<feature type="transmembrane region" description="Helical" evidence="1">
    <location>
        <begin position="988"/>
        <end position="1014"/>
    </location>
</feature>
<dbReference type="Gene3D" id="3.30.70.1320">
    <property type="entry name" value="Multidrug efflux transporter AcrB pore domain like"/>
    <property type="match status" value="1"/>
</dbReference>
<dbReference type="Gene3D" id="3.30.70.1440">
    <property type="entry name" value="Multidrug efflux transporter AcrB pore domain"/>
    <property type="match status" value="1"/>
</dbReference>
<accession>A0A7H0VIR5</accession>
<feature type="transmembrane region" description="Helical" evidence="1">
    <location>
        <begin position="862"/>
        <end position="878"/>
    </location>
</feature>
<feature type="transmembrane region" description="Helical" evidence="1">
    <location>
        <begin position="523"/>
        <end position="542"/>
    </location>
</feature>
<feature type="transmembrane region" description="Helical" evidence="1">
    <location>
        <begin position="909"/>
        <end position="932"/>
    </location>
</feature>
<feature type="transmembrane region" description="Helical" evidence="1">
    <location>
        <begin position="356"/>
        <end position="376"/>
    </location>
</feature>
<sequence>MKRFLGFFIKYPVTVNVLMIASLIFGAVAWNSLNSTFFPLVPERFIVINAIYPGASPEEIEEGVVNKIEENLKGISGIDRFTSSSSENLATITVEVLRNANSKEVLDDVENAVNQIPSFPAGLEPVTVFLRENVTLSITFALQGEELSLNALKSTAREIEHELRKIDGISKVELIGLPDEEIEIAVNQKHMRAYDLSFEQIGQAVAASNLDITGGKIETEEEELLIRARYKSYEAEDLLNIVVKANPQGAAVRLADVAEVRKQFSDAPATVELNGETAVKVLINNTDSEDILITAEDIQAYVADFNAGQDVLKATVVNNRADLLSQRKALLIENGLIGVVLVLVLLSLFLNFRVAFWVAAGLPISFFGMFILATYFGVTINVISLFGMIVVVGILVDDGIVVSENIYHHYEKGKSRIQAAIDGTLEVLPAVISAVLTTMIAFSTFFYIDGRAGDFFSEMSFIVIATLGVSLIEALLILPSHIGHSKALSLSYKKNVLERKLEHGLKKMREGFYRPILNFALRYKFLTFSIAVASFLITLGALQGKLVRVSYFPFIDRDNFEVSLKMPAGTREEVTISYLDKIREAALAVNDSLRDQVPGGQDVIRMVELSTGPTTNEGKLDVILLNSEERIISSTLVVNALRDQTGPIYEAENLTFGTVGAFGKPVSVSLLSKDYSELEAVKYRLKNQMNTVADLRDIVDTDLEGVREIRLKLKEKAYLLGLNPASLMQQVRQGFFGYEVQRLQVREDEVKVWVRYDDQTRGSIYNLEEMYIRSPQGGKFPLRELADYSIERGPLTINHLDGEREIKVEADLADPNGSAPDMIAYVRDTILPPILADYPGVSVLFEGQNREAQKTMVSAQKTFPLILVLIILVITFTFRSFYQAVVIFTLIPLSLVGVAWGHYLHGIPLSIFSFLGIIALIGVIVNDSLVLVSKMNNYLKEGLEFKEAVFQAGLSRFRAILLTSATTIAGLAPLILEKSVQAQFLIPMAISLAYGILMATFLTLVLLPVLLTYLNHAKVYGLWFWRGSKPSHEEVEPAIIEMQDEEE</sequence>
<dbReference type="InterPro" id="IPR001036">
    <property type="entry name" value="Acrflvin-R"/>
</dbReference>
<dbReference type="GO" id="GO:0005886">
    <property type="term" value="C:plasma membrane"/>
    <property type="evidence" value="ECO:0007669"/>
    <property type="project" value="TreeGrafter"/>
</dbReference>
<feature type="transmembrane region" description="Helical" evidence="1">
    <location>
        <begin position="953"/>
        <end position="976"/>
    </location>
</feature>
<name>A0A7H0VIR5_9FLAO</name>
<evidence type="ECO:0000313" key="2">
    <source>
        <dbReference type="EMBL" id="QNR25613.1"/>
    </source>
</evidence>
<dbReference type="Pfam" id="PF00873">
    <property type="entry name" value="ACR_tran"/>
    <property type="match status" value="1"/>
</dbReference>
<feature type="transmembrane region" description="Helical" evidence="1">
    <location>
        <begin position="885"/>
        <end position="903"/>
    </location>
</feature>
<protein>
    <submittedName>
        <fullName evidence="2">Efflux RND transporter permease subunit</fullName>
    </submittedName>
</protein>
<feature type="transmembrane region" description="Helical" evidence="1">
    <location>
        <begin position="382"/>
        <end position="407"/>
    </location>
</feature>
<reference evidence="2 3" key="1">
    <citation type="submission" date="2020-08" db="EMBL/GenBank/DDBJ databases">
        <title>Croceimicrobium hydrocarbonivorans gen. nov., sp. nov., a novel marine bacterium isolated from a bacterial consortium that degrades polyethylene terephthalate.</title>
        <authorList>
            <person name="Liu R."/>
        </authorList>
    </citation>
    <scope>NUCLEOTIDE SEQUENCE [LARGE SCALE GENOMIC DNA]</scope>
    <source>
        <strain evidence="2 3">A20-9</strain>
    </source>
</reference>
<keyword evidence="3" id="KW-1185">Reference proteome</keyword>
<keyword evidence="1" id="KW-1133">Transmembrane helix</keyword>
<feature type="transmembrane region" description="Helical" evidence="1">
    <location>
        <begin position="460"/>
        <end position="478"/>
    </location>
</feature>
<evidence type="ECO:0000313" key="3">
    <source>
        <dbReference type="Proteomes" id="UP000516305"/>
    </source>
</evidence>
<dbReference type="Gene3D" id="3.30.2090.10">
    <property type="entry name" value="Multidrug efflux transporter AcrB TolC docking domain, DN and DC subdomains"/>
    <property type="match status" value="2"/>
</dbReference>
<feature type="transmembrane region" description="Helical" evidence="1">
    <location>
        <begin position="329"/>
        <end position="349"/>
    </location>
</feature>
<dbReference type="Gene3D" id="1.20.1640.10">
    <property type="entry name" value="Multidrug efflux transporter AcrB transmembrane domain"/>
    <property type="match status" value="2"/>
</dbReference>
<dbReference type="SUPFAM" id="SSF82693">
    <property type="entry name" value="Multidrug efflux transporter AcrB pore domain, PN1, PN2, PC1 and PC2 subdomains"/>
    <property type="match status" value="2"/>
</dbReference>
<dbReference type="SUPFAM" id="SSF82866">
    <property type="entry name" value="Multidrug efflux transporter AcrB transmembrane domain"/>
    <property type="match status" value="2"/>
</dbReference>
<dbReference type="Gene3D" id="3.30.70.1430">
    <property type="entry name" value="Multidrug efflux transporter AcrB pore domain"/>
    <property type="match status" value="2"/>
</dbReference>
<evidence type="ECO:0000256" key="1">
    <source>
        <dbReference type="SAM" id="Phobius"/>
    </source>
</evidence>
<gene>
    <name evidence="2" type="ORF">H4K34_07160</name>
</gene>
<dbReference type="PANTHER" id="PTHR32063:SF33">
    <property type="entry name" value="RND SUPERFAMILY EFFLUX PUMP PERMEASE COMPONENT"/>
    <property type="match status" value="1"/>
</dbReference>
<feature type="transmembrane region" description="Helical" evidence="1">
    <location>
        <begin position="7"/>
        <end position="30"/>
    </location>
</feature>
<dbReference type="PRINTS" id="PR00702">
    <property type="entry name" value="ACRIFLAVINRP"/>
</dbReference>
<dbReference type="GO" id="GO:0042910">
    <property type="term" value="F:xenobiotic transmembrane transporter activity"/>
    <property type="evidence" value="ECO:0007669"/>
    <property type="project" value="TreeGrafter"/>
</dbReference>
<keyword evidence="1" id="KW-0472">Membrane</keyword>
<feature type="transmembrane region" description="Helical" evidence="1">
    <location>
        <begin position="427"/>
        <end position="448"/>
    </location>
</feature>
<dbReference type="EMBL" id="CP060139">
    <property type="protein sequence ID" value="QNR25613.1"/>
    <property type="molecule type" value="Genomic_DNA"/>
</dbReference>